<dbReference type="Proteomes" id="UP000789752">
    <property type="component" value="Unassembled WGS sequence"/>
</dbReference>
<evidence type="ECO:0000313" key="3">
    <source>
        <dbReference type="EMBL" id="CAG4898384.1"/>
    </source>
</evidence>
<feature type="region of interest" description="Disordered" evidence="2">
    <location>
        <begin position="180"/>
        <end position="205"/>
    </location>
</feature>
<keyword evidence="4" id="KW-1185">Reference proteome</keyword>
<keyword evidence="1" id="KW-1277">Toxin-antitoxin system</keyword>
<sequence length="205" mass="22738">MTTPPVKFAPEALAQLEELERYIAEAASPALAARYVDGIVAYCESLRIFPRRGTRRDDIRPGLRITNYRRRTIIAFAVHEGQAFIEGVFYGGQDYEGSLNPDPGVTMSIAWSQNTDTSSAVRDSREQPDRAQMKGAMPCAFSQQPGPPMWPVVRPVTPPASPPAPRPARARRPVLQATLAHTQRRFPFPGARSPQRTGARLSAWR</sequence>
<evidence type="ECO:0000256" key="1">
    <source>
        <dbReference type="ARBA" id="ARBA00022649"/>
    </source>
</evidence>
<dbReference type="InterPro" id="IPR007712">
    <property type="entry name" value="RelE/ParE_toxin"/>
</dbReference>
<proteinExistence type="predicted"/>
<protein>
    <recommendedName>
        <fullName evidence="5">Plasmid stabilization system protein ParE</fullName>
    </recommendedName>
</protein>
<gene>
    <name evidence="3" type="ORF">R54767_02381</name>
</gene>
<dbReference type="Gene3D" id="3.30.2310.20">
    <property type="entry name" value="RelE-like"/>
    <property type="match status" value="1"/>
</dbReference>
<evidence type="ECO:0008006" key="5">
    <source>
        <dbReference type="Google" id="ProtNLM"/>
    </source>
</evidence>
<dbReference type="EMBL" id="CAJQYY010000012">
    <property type="protein sequence ID" value="CAG4898384.1"/>
    <property type="molecule type" value="Genomic_DNA"/>
</dbReference>
<dbReference type="InterPro" id="IPR035093">
    <property type="entry name" value="RelE/ParE_toxin_dom_sf"/>
</dbReference>
<evidence type="ECO:0000256" key="2">
    <source>
        <dbReference type="SAM" id="MobiDB-lite"/>
    </source>
</evidence>
<accession>A0ABN7QIU4</accession>
<comment type="caution">
    <text evidence="3">The sequence shown here is derived from an EMBL/GenBank/DDBJ whole genome shotgun (WGS) entry which is preliminary data.</text>
</comment>
<organism evidence="3 4">
    <name type="scientific">Paraburkholderia gardini</name>
    <dbReference type="NCBI Taxonomy" id="2823469"/>
    <lineage>
        <taxon>Bacteria</taxon>
        <taxon>Pseudomonadati</taxon>
        <taxon>Pseudomonadota</taxon>
        <taxon>Betaproteobacteria</taxon>
        <taxon>Burkholderiales</taxon>
        <taxon>Burkholderiaceae</taxon>
        <taxon>Paraburkholderia</taxon>
    </lineage>
</organism>
<name>A0ABN7QIU4_9BURK</name>
<reference evidence="3 4" key="1">
    <citation type="submission" date="2021-04" db="EMBL/GenBank/DDBJ databases">
        <authorList>
            <person name="Vanwijnsberghe S."/>
        </authorList>
    </citation>
    <scope>NUCLEOTIDE SEQUENCE [LARGE SCALE GENOMIC DNA]</scope>
    <source>
        <strain evidence="3 4">LMG 32171</strain>
    </source>
</reference>
<dbReference type="Pfam" id="PF05016">
    <property type="entry name" value="ParE_toxin"/>
    <property type="match status" value="1"/>
</dbReference>
<evidence type="ECO:0000313" key="4">
    <source>
        <dbReference type="Proteomes" id="UP000789752"/>
    </source>
</evidence>